<dbReference type="RefSeq" id="WP_138671310.1">
    <property type="nucleotide sequence ID" value="NZ_VCKY01000168.1"/>
</dbReference>
<dbReference type="EMBL" id="VCKY01000168">
    <property type="protein sequence ID" value="TMR11061.1"/>
    <property type="molecule type" value="Genomic_DNA"/>
</dbReference>
<accession>A0A5S4F4G7</accession>
<feature type="region of interest" description="Disordered" evidence="1">
    <location>
        <begin position="63"/>
        <end position="93"/>
    </location>
</feature>
<dbReference type="Proteomes" id="UP000309128">
    <property type="component" value="Unassembled WGS sequence"/>
</dbReference>
<sequence>MTADQMFDVTHSTPRFTPDTIQHLKDVRQHALGKAEKAMHAHQEWLSRATQWDDLIRRAEAYAEQPEQSWSHNDVGGEDGTSVLPQLESEPVS</sequence>
<protein>
    <submittedName>
        <fullName evidence="2">Uncharacterized protein</fullName>
    </submittedName>
</protein>
<evidence type="ECO:0000313" key="3">
    <source>
        <dbReference type="Proteomes" id="UP000309128"/>
    </source>
</evidence>
<evidence type="ECO:0000313" key="2">
    <source>
        <dbReference type="EMBL" id="TMR11061.1"/>
    </source>
</evidence>
<comment type="caution">
    <text evidence="2">The sequence shown here is derived from an EMBL/GenBank/DDBJ whole genome shotgun (WGS) entry which is preliminary data.</text>
</comment>
<reference evidence="2 3" key="1">
    <citation type="submission" date="2019-05" db="EMBL/GenBank/DDBJ databases">
        <title>Draft genome sequence of Nonomuraea turkmeniaca DSM 43926.</title>
        <authorList>
            <person name="Saricaoglu S."/>
            <person name="Isik K."/>
        </authorList>
    </citation>
    <scope>NUCLEOTIDE SEQUENCE [LARGE SCALE GENOMIC DNA]</scope>
    <source>
        <strain evidence="2 3">DSM 43926</strain>
    </source>
</reference>
<evidence type="ECO:0000256" key="1">
    <source>
        <dbReference type="SAM" id="MobiDB-lite"/>
    </source>
</evidence>
<name>A0A5S4F4G7_9ACTN</name>
<organism evidence="2 3">
    <name type="scientific">Nonomuraea turkmeniaca</name>
    <dbReference type="NCBI Taxonomy" id="103838"/>
    <lineage>
        <taxon>Bacteria</taxon>
        <taxon>Bacillati</taxon>
        <taxon>Actinomycetota</taxon>
        <taxon>Actinomycetes</taxon>
        <taxon>Streptosporangiales</taxon>
        <taxon>Streptosporangiaceae</taxon>
        <taxon>Nonomuraea</taxon>
    </lineage>
</organism>
<dbReference type="AlphaFoldDB" id="A0A5S4F4G7"/>
<gene>
    <name evidence="2" type="ORF">ETD86_37085</name>
</gene>
<keyword evidence="3" id="KW-1185">Reference proteome</keyword>
<proteinExistence type="predicted"/>